<accession>A0ABS8WEI5</accession>
<comment type="caution">
    <text evidence="5">The sequence shown here is derived from an EMBL/GenBank/DDBJ whole genome shotgun (WGS) entry which is preliminary data.</text>
</comment>
<feature type="domain" description="HTH araC/xylS-type" evidence="4">
    <location>
        <begin position="162"/>
        <end position="261"/>
    </location>
</feature>
<dbReference type="RefSeq" id="WP_233054297.1">
    <property type="nucleotide sequence ID" value="NZ_JAIMJA010000022.1"/>
</dbReference>
<dbReference type="Pfam" id="PF12833">
    <property type="entry name" value="HTH_18"/>
    <property type="match status" value="1"/>
</dbReference>
<dbReference type="PANTHER" id="PTHR46796:SF13">
    <property type="entry name" value="HTH-TYPE TRANSCRIPTIONAL ACTIVATOR RHAS"/>
    <property type="match status" value="1"/>
</dbReference>
<reference evidence="5 6" key="1">
    <citation type="journal article" date="2022" name="Environ. Microbiol. Rep.">
        <title>Eco-phylogenetic analyses reveal divergent evolution of vitamin B12 metabolism in the marine bacterial family 'Psychromonadaceae'.</title>
        <authorList>
            <person name="Jin X."/>
            <person name="Yang Y."/>
            <person name="Cao H."/>
            <person name="Gao B."/>
            <person name="Zhao Z."/>
        </authorList>
    </citation>
    <scope>NUCLEOTIDE SEQUENCE [LARGE SCALE GENOMIC DNA]</scope>
    <source>
        <strain evidence="5 6">MKS20</strain>
    </source>
</reference>
<gene>
    <name evidence="5" type="ORF">K6Y31_17925</name>
</gene>
<name>A0ABS8WEI5_9GAMM</name>
<dbReference type="InterPro" id="IPR050204">
    <property type="entry name" value="AraC_XylS_family_regulators"/>
</dbReference>
<dbReference type="Proteomes" id="UP001201273">
    <property type="component" value="Unassembled WGS sequence"/>
</dbReference>
<evidence type="ECO:0000313" key="6">
    <source>
        <dbReference type="Proteomes" id="UP001201273"/>
    </source>
</evidence>
<evidence type="ECO:0000256" key="2">
    <source>
        <dbReference type="ARBA" id="ARBA00023125"/>
    </source>
</evidence>
<keyword evidence="1" id="KW-0805">Transcription regulation</keyword>
<evidence type="ECO:0000259" key="4">
    <source>
        <dbReference type="PROSITE" id="PS01124"/>
    </source>
</evidence>
<keyword evidence="2" id="KW-0238">DNA-binding</keyword>
<dbReference type="PROSITE" id="PS01124">
    <property type="entry name" value="HTH_ARAC_FAMILY_2"/>
    <property type="match status" value="1"/>
</dbReference>
<keyword evidence="6" id="KW-1185">Reference proteome</keyword>
<organism evidence="5 6">
    <name type="scientific">Motilimonas cestriensis</name>
    <dbReference type="NCBI Taxonomy" id="2742685"/>
    <lineage>
        <taxon>Bacteria</taxon>
        <taxon>Pseudomonadati</taxon>
        <taxon>Pseudomonadota</taxon>
        <taxon>Gammaproteobacteria</taxon>
        <taxon>Alteromonadales</taxon>
        <taxon>Alteromonadales genera incertae sedis</taxon>
        <taxon>Motilimonas</taxon>
    </lineage>
</organism>
<dbReference type="SMART" id="SM00342">
    <property type="entry name" value="HTH_ARAC"/>
    <property type="match status" value="1"/>
</dbReference>
<keyword evidence="3" id="KW-0804">Transcription</keyword>
<evidence type="ECO:0000313" key="5">
    <source>
        <dbReference type="EMBL" id="MCE2596670.1"/>
    </source>
</evidence>
<evidence type="ECO:0000256" key="1">
    <source>
        <dbReference type="ARBA" id="ARBA00023015"/>
    </source>
</evidence>
<sequence length="273" mass="31144">MITWKHQIESIKHLVDWVWYLEVKQGESIAFMPQLIPNVNAHYIITPSTQTYDYQNKASHFVGTGSHLITPSTQTLILNDDAPLTRLGIRFTPTALYQLQQQESGVIDQCLELDWLAHLLSSSDYQSLIVEGEKAAILERVEQDLQPLMKSVQRDRSVILVEKALALIEQHNGLFTSDNLAQQCFTTKRTLERAFKKTVGIGIKQYQSIVKFEALFMHLHQQPNKANWAEMASQFGFSDQPHLIRKMKQVIGVTPSGYLNARDLVIDAYGDFE</sequence>
<protein>
    <submittedName>
        <fullName evidence="5">AraC family transcriptional regulator</fullName>
    </submittedName>
</protein>
<dbReference type="PANTHER" id="PTHR46796">
    <property type="entry name" value="HTH-TYPE TRANSCRIPTIONAL ACTIVATOR RHAS-RELATED"/>
    <property type="match status" value="1"/>
</dbReference>
<dbReference type="Gene3D" id="1.10.10.60">
    <property type="entry name" value="Homeodomain-like"/>
    <property type="match status" value="1"/>
</dbReference>
<dbReference type="InterPro" id="IPR018060">
    <property type="entry name" value="HTH_AraC"/>
</dbReference>
<evidence type="ECO:0000256" key="3">
    <source>
        <dbReference type="ARBA" id="ARBA00023163"/>
    </source>
</evidence>
<dbReference type="EMBL" id="JAIMJA010000022">
    <property type="protein sequence ID" value="MCE2596670.1"/>
    <property type="molecule type" value="Genomic_DNA"/>
</dbReference>
<proteinExistence type="predicted"/>